<dbReference type="PANTHER" id="PTHR33121:SF71">
    <property type="entry name" value="OXYGEN SENSOR PROTEIN DOSP"/>
    <property type="match status" value="1"/>
</dbReference>
<dbReference type="Proteomes" id="UP000480929">
    <property type="component" value="Unassembled WGS sequence"/>
</dbReference>
<dbReference type="SUPFAM" id="SSF141868">
    <property type="entry name" value="EAL domain-like"/>
    <property type="match status" value="1"/>
</dbReference>
<protein>
    <submittedName>
        <fullName evidence="3">EAL domain-containing protein</fullName>
    </submittedName>
</protein>
<dbReference type="PROSITE" id="PS50887">
    <property type="entry name" value="GGDEF"/>
    <property type="match status" value="1"/>
</dbReference>
<dbReference type="Pfam" id="PF00563">
    <property type="entry name" value="EAL"/>
    <property type="match status" value="1"/>
</dbReference>
<evidence type="ECO:0000313" key="5">
    <source>
        <dbReference type="Proteomes" id="UP000433575"/>
    </source>
</evidence>
<proteinExistence type="predicted"/>
<dbReference type="RefSeq" id="WP_154238433.1">
    <property type="nucleotide sequence ID" value="NZ_CALJPI010000072.1"/>
</dbReference>
<evidence type="ECO:0000313" key="6">
    <source>
        <dbReference type="Proteomes" id="UP000480929"/>
    </source>
</evidence>
<gene>
    <name evidence="4" type="ORF">GKD88_06705</name>
    <name evidence="3" type="ORF">GKE08_06910</name>
</gene>
<dbReference type="InterPro" id="IPR050706">
    <property type="entry name" value="Cyclic-di-GMP_PDE-like"/>
</dbReference>
<reference evidence="5 6" key="1">
    <citation type="journal article" date="2019" name="Nat. Med.">
        <title>A library of human gut bacterial isolates paired with longitudinal multiomics data enables mechanistic microbiome research.</title>
        <authorList>
            <person name="Poyet M."/>
            <person name="Groussin M."/>
            <person name="Gibbons S.M."/>
            <person name="Avila-Pacheco J."/>
            <person name="Jiang X."/>
            <person name="Kearney S.M."/>
            <person name="Perrotta A.R."/>
            <person name="Berdy B."/>
            <person name="Zhao S."/>
            <person name="Lieberman T.D."/>
            <person name="Swanson P.K."/>
            <person name="Smith M."/>
            <person name="Roesemann S."/>
            <person name="Alexander J.E."/>
            <person name="Rich S.A."/>
            <person name="Livny J."/>
            <person name="Vlamakis H."/>
            <person name="Clish C."/>
            <person name="Bullock K."/>
            <person name="Deik A."/>
            <person name="Scott J."/>
            <person name="Pierce K.A."/>
            <person name="Xavier R.J."/>
            <person name="Alm E.J."/>
        </authorList>
    </citation>
    <scope>NUCLEOTIDE SEQUENCE [LARGE SCALE GENOMIC DNA]</scope>
    <source>
        <strain evidence="3 5">BIOML-A4</strain>
        <strain evidence="4 6">BIOML-A5</strain>
    </source>
</reference>
<dbReference type="SMART" id="SM00052">
    <property type="entry name" value="EAL"/>
    <property type="match status" value="1"/>
</dbReference>
<dbReference type="Pfam" id="PF00990">
    <property type="entry name" value="GGDEF"/>
    <property type="match status" value="1"/>
</dbReference>
<sequence length="441" mass="51757">MAHRIHRPLPSASLTIDQQHPKSLFYQQKRQFPHSLVLMIIDIKKFQRINTLYGYAAGDEILRQVYAVLQKHRQKEEALFRLAEDQFLFFLHDETKEITLERLLVFDREIYQLHYQGQWLRLLLSFGIHRVQPGDEYQQALDYADNARRYEPDYSRYSSSYEFSSPAIQNPITQRAQIETWMHLALDKPEFVVFIQPKIRLNDGRIDGGEALIRWYHEGAQVPLHVFLPIFVQNTFIRKIDQFVFDQLCQCFTRWLDQGLPIVPISCNLSRPSFMDSEYLSEILTIFNRYALPQSLFEFELSEEIELNNEVTLLDSMQDIQKRGFSCSLDDFGSGYSSLSLLSSLPVSTIKLDRSFFNEPLNEKKQIVLRELLTTLHGLGMKTAAEGVESQEYIDFLRTHGCDFVQGFYYSTPVPIPEFERMLIQQPFLHHEQSTRKDCNV</sequence>
<dbReference type="GO" id="GO:0071111">
    <property type="term" value="F:cyclic-guanylate-specific phosphodiesterase activity"/>
    <property type="evidence" value="ECO:0007669"/>
    <property type="project" value="InterPro"/>
</dbReference>
<organism evidence="3 5">
    <name type="scientific">Holdemania massiliensis</name>
    <dbReference type="NCBI Taxonomy" id="1468449"/>
    <lineage>
        <taxon>Bacteria</taxon>
        <taxon>Bacillati</taxon>
        <taxon>Bacillota</taxon>
        <taxon>Erysipelotrichia</taxon>
        <taxon>Erysipelotrichales</taxon>
        <taxon>Erysipelotrichaceae</taxon>
        <taxon>Holdemania</taxon>
    </lineage>
</organism>
<evidence type="ECO:0000259" key="1">
    <source>
        <dbReference type="PROSITE" id="PS50883"/>
    </source>
</evidence>
<comment type="caution">
    <text evidence="3">The sequence shown here is derived from an EMBL/GenBank/DDBJ whole genome shotgun (WGS) entry which is preliminary data.</text>
</comment>
<dbReference type="OrthoDB" id="9759607at2"/>
<feature type="domain" description="EAL" evidence="1">
    <location>
        <begin position="175"/>
        <end position="427"/>
    </location>
</feature>
<dbReference type="PROSITE" id="PS50883">
    <property type="entry name" value="EAL"/>
    <property type="match status" value="1"/>
</dbReference>
<dbReference type="InterPro" id="IPR000160">
    <property type="entry name" value="GGDEF_dom"/>
</dbReference>
<dbReference type="PANTHER" id="PTHR33121">
    <property type="entry name" value="CYCLIC DI-GMP PHOSPHODIESTERASE PDEF"/>
    <property type="match status" value="1"/>
</dbReference>
<evidence type="ECO:0000313" key="3">
    <source>
        <dbReference type="EMBL" id="MSA89052.1"/>
    </source>
</evidence>
<accession>A0A6N7S5V4</accession>
<evidence type="ECO:0000259" key="2">
    <source>
        <dbReference type="PROSITE" id="PS50887"/>
    </source>
</evidence>
<dbReference type="InterPro" id="IPR029787">
    <property type="entry name" value="Nucleotide_cyclase"/>
</dbReference>
<name>A0A6N7S5V4_9FIRM</name>
<dbReference type="Gene3D" id="3.20.20.450">
    <property type="entry name" value="EAL domain"/>
    <property type="match status" value="1"/>
</dbReference>
<dbReference type="SMART" id="SM00267">
    <property type="entry name" value="GGDEF"/>
    <property type="match status" value="1"/>
</dbReference>
<dbReference type="InterPro" id="IPR043128">
    <property type="entry name" value="Rev_trsase/Diguanyl_cyclase"/>
</dbReference>
<dbReference type="Proteomes" id="UP000433575">
    <property type="component" value="Unassembled WGS sequence"/>
</dbReference>
<dbReference type="AlphaFoldDB" id="A0A6N7S5V4"/>
<dbReference type="InterPro" id="IPR035919">
    <property type="entry name" value="EAL_sf"/>
</dbReference>
<dbReference type="InterPro" id="IPR001633">
    <property type="entry name" value="EAL_dom"/>
</dbReference>
<dbReference type="EMBL" id="WKPI01000008">
    <property type="protein sequence ID" value="MSC32806.1"/>
    <property type="molecule type" value="Genomic_DNA"/>
</dbReference>
<evidence type="ECO:0000313" key="4">
    <source>
        <dbReference type="EMBL" id="MSC32806.1"/>
    </source>
</evidence>
<dbReference type="CDD" id="cd01948">
    <property type="entry name" value="EAL"/>
    <property type="match status" value="1"/>
</dbReference>
<feature type="domain" description="GGDEF" evidence="2">
    <location>
        <begin position="34"/>
        <end position="166"/>
    </location>
</feature>
<dbReference type="SUPFAM" id="SSF55073">
    <property type="entry name" value="Nucleotide cyclase"/>
    <property type="match status" value="1"/>
</dbReference>
<dbReference type="EMBL" id="WKPJ01000007">
    <property type="protein sequence ID" value="MSA89052.1"/>
    <property type="molecule type" value="Genomic_DNA"/>
</dbReference>
<dbReference type="NCBIfam" id="TIGR00254">
    <property type="entry name" value="GGDEF"/>
    <property type="match status" value="1"/>
</dbReference>
<keyword evidence="6" id="KW-1185">Reference proteome</keyword>
<dbReference type="Gene3D" id="3.30.70.270">
    <property type="match status" value="1"/>
</dbReference>